<evidence type="ECO:0000313" key="2">
    <source>
        <dbReference type="EMBL" id="MFD0793443.1"/>
    </source>
</evidence>
<name>A0ABW3AQX0_9SPHI</name>
<accession>A0ABW3AQX0</accession>
<evidence type="ECO:0000313" key="3">
    <source>
        <dbReference type="Proteomes" id="UP001597010"/>
    </source>
</evidence>
<dbReference type="Gene3D" id="3.30.450.290">
    <property type="match status" value="1"/>
</dbReference>
<evidence type="ECO:0000256" key="1">
    <source>
        <dbReference type="SAM" id="Phobius"/>
    </source>
</evidence>
<comment type="caution">
    <text evidence="2">The sequence shown here is derived from an EMBL/GenBank/DDBJ whole genome shotgun (WGS) entry which is preliminary data.</text>
</comment>
<keyword evidence="3" id="KW-1185">Reference proteome</keyword>
<organism evidence="2 3">
    <name type="scientific">Mucilaginibacter litoreus</name>
    <dbReference type="NCBI Taxonomy" id="1048221"/>
    <lineage>
        <taxon>Bacteria</taxon>
        <taxon>Pseudomonadati</taxon>
        <taxon>Bacteroidota</taxon>
        <taxon>Sphingobacteriia</taxon>
        <taxon>Sphingobacteriales</taxon>
        <taxon>Sphingobacteriaceae</taxon>
        <taxon>Mucilaginibacter</taxon>
    </lineage>
</organism>
<sequence>MDTTDTSTQTLTANNGNKRPVLITIMIALVLIGALWVWKSIEIKNLKEKAATENQALKKAADEKIMQVHNDHLKLLAKPFVWALRTEMLQGNLNQVNLYMSDLVKERNIQRIVIANTKGTIVASTNKKDEGQPFSTVGKAVATATDETSVESEGHVLTMTSPIMGFNNRLGTLLIRYAVPATALN</sequence>
<gene>
    <name evidence="2" type="ORF">ACFQZX_07420</name>
</gene>
<keyword evidence="1" id="KW-0472">Membrane</keyword>
<keyword evidence="1" id="KW-1133">Transmembrane helix</keyword>
<dbReference type="Proteomes" id="UP001597010">
    <property type="component" value="Unassembled WGS sequence"/>
</dbReference>
<dbReference type="EMBL" id="JBHTHZ010000003">
    <property type="protein sequence ID" value="MFD0793443.1"/>
    <property type="molecule type" value="Genomic_DNA"/>
</dbReference>
<protein>
    <submittedName>
        <fullName evidence="2">Uncharacterized protein</fullName>
    </submittedName>
</protein>
<dbReference type="InterPro" id="IPR029151">
    <property type="entry name" value="Sensor-like_sf"/>
</dbReference>
<proteinExistence type="predicted"/>
<feature type="transmembrane region" description="Helical" evidence="1">
    <location>
        <begin position="20"/>
        <end position="38"/>
    </location>
</feature>
<keyword evidence="1" id="KW-0812">Transmembrane</keyword>
<reference evidence="3" key="1">
    <citation type="journal article" date="2019" name="Int. J. Syst. Evol. Microbiol.">
        <title>The Global Catalogue of Microorganisms (GCM) 10K type strain sequencing project: providing services to taxonomists for standard genome sequencing and annotation.</title>
        <authorList>
            <consortium name="The Broad Institute Genomics Platform"/>
            <consortium name="The Broad Institute Genome Sequencing Center for Infectious Disease"/>
            <person name="Wu L."/>
            <person name="Ma J."/>
        </authorList>
    </citation>
    <scope>NUCLEOTIDE SEQUENCE [LARGE SCALE GENOMIC DNA]</scope>
    <source>
        <strain evidence="3">CCUG 61484</strain>
    </source>
</reference>
<dbReference type="RefSeq" id="WP_377113220.1">
    <property type="nucleotide sequence ID" value="NZ_JBHTHZ010000003.1"/>
</dbReference>
<dbReference type="SUPFAM" id="SSF103190">
    <property type="entry name" value="Sensory domain-like"/>
    <property type="match status" value="1"/>
</dbReference>